<dbReference type="SUPFAM" id="SSF52540">
    <property type="entry name" value="P-loop containing nucleoside triphosphate hydrolases"/>
    <property type="match status" value="1"/>
</dbReference>
<dbReference type="Gene3D" id="3.40.50.10140">
    <property type="entry name" value="Toll/interleukin-1 receptor homology (TIR) domain"/>
    <property type="match status" value="1"/>
</dbReference>
<accession>A0A151TMZ0</accession>
<feature type="domain" description="TIR" evidence="7">
    <location>
        <begin position="1"/>
        <end position="134"/>
    </location>
</feature>
<dbReference type="FunFam" id="3.40.50.10140:FF:000007">
    <property type="entry name" value="Disease resistance protein (TIR-NBS-LRR class)"/>
    <property type="match status" value="1"/>
</dbReference>
<keyword evidence="6" id="KW-0472">Membrane</keyword>
<evidence type="ECO:0000313" key="9">
    <source>
        <dbReference type="Proteomes" id="UP000075243"/>
    </source>
</evidence>
<dbReference type="GO" id="GO:0007165">
    <property type="term" value="P:signal transduction"/>
    <property type="evidence" value="ECO:0007669"/>
    <property type="project" value="InterPro"/>
</dbReference>
<dbReference type="InterPro" id="IPR035897">
    <property type="entry name" value="Toll_tir_struct_dom_sf"/>
</dbReference>
<feature type="region of interest" description="Disordered" evidence="5">
    <location>
        <begin position="1073"/>
        <end position="1099"/>
    </location>
</feature>
<evidence type="ECO:0000313" key="8">
    <source>
        <dbReference type="EMBL" id="KYP68397.1"/>
    </source>
</evidence>
<dbReference type="InterPro" id="IPR002182">
    <property type="entry name" value="NB-ARC"/>
</dbReference>
<dbReference type="InterPro" id="IPR058546">
    <property type="entry name" value="RPS4B/Roq1-like_LRR"/>
</dbReference>
<evidence type="ECO:0000256" key="5">
    <source>
        <dbReference type="SAM" id="MobiDB-lite"/>
    </source>
</evidence>
<dbReference type="PROSITE" id="PS50104">
    <property type="entry name" value="TIR"/>
    <property type="match status" value="1"/>
</dbReference>
<dbReference type="PRINTS" id="PR00364">
    <property type="entry name" value="DISEASERSIST"/>
</dbReference>
<dbReference type="GO" id="GO:0043531">
    <property type="term" value="F:ADP binding"/>
    <property type="evidence" value="ECO:0007669"/>
    <property type="project" value="InterPro"/>
</dbReference>
<feature type="transmembrane region" description="Helical" evidence="6">
    <location>
        <begin position="1107"/>
        <end position="1126"/>
    </location>
</feature>
<dbReference type="Pfam" id="PF01582">
    <property type="entry name" value="TIR"/>
    <property type="match status" value="1"/>
</dbReference>
<evidence type="ECO:0000259" key="7">
    <source>
        <dbReference type="PROSITE" id="PS50104"/>
    </source>
</evidence>
<evidence type="ECO:0000256" key="6">
    <source>
        <dbReference type="SAM" id="Phobius"/>
    </source>
</evidence>
<dbReference type="SUPFAM" id="SSF52058">
    <property type="entry name" value="L domain-like"/>
    <property type="match status" value="1"/>
</dbReference>
<dbReference type="InterPro" id="IPR000157">
    <property type="entry name" value="TIR_dom"/>
</dbReference>
<dbReference type="AlphaFoldDB" id="A0A151TMZ0"/>
<dbReference type="SUPFAM" id="SSF52200">
    <property type="entry name" value="Toll/Interleukin receptor TIR domain"/>
    <property type="match status" value="1"/>
</dbReference>
<keyword evidence="6" id="KW-0812">Transmembrane</keyword>
<gene>
    <name evidence="8" type="ORF">KK1_022021</name>
</gene>
<keyword evidence="2" id="KW-0677">Repeat</keyword>
<dbReference type="GO" id="GO:0006952">
    <property type="term" value="P:defense response"/>
    <property type="evidence" value="ECO:0007669"/>
    <property type="project" value="InterPro"/>
</dbReference>
<organism evidence="8 9">
    <name type="scientific">Cajanus cajan</name>
    <name type="common">Pigeon pea</name>
    <name type="synonym">Cajanus indicus</name>
    <dbReference type="NCBI Taxonomy" id="3821"/>
    <lineage>
        <taxon>Eukaryota</taxon>
        <taxon>Viridiplantae</taxon>
        <taxon>Streptophyta</taxon>
        <taxon>Embryophyta</taxon>
        <taxon>Tracheophyta</taxon>
        <taxon>Spermatophyta</taxon>
        <taxon>Magnoliopsida</taxon>
        <taxon>eudicotyledons</taxon>
        <taxon>Gunneridae</taxon>
        <taxon>Pentapetalae</taxon>
        <taxon>rosids</taxon>
        <taxon>fabids</taxon>
        <taxon>Fabales</taxon>
        <taxon>Fabaceae</taxon>
        <taxon>Papilionoideae</taxon>
        <taxon>50 kb inversion clade</taxon>
        <taxon>NPAAA clade</taxon>
        <taxon>indigoferoid/millettioid clade</taxon>
        <taxon>Phaseoleae</taxon>
        <taxon>Cajanus</taxon>
    </lineage>
</organism>
<evidence type="ECO:0000256" key="1">
    <source>
        <dbReference type="ARBA" id="ARBA00022614"/>
    </source>
</evidence>
<dbReference type="Gene3D" id="1.10.8.430">
    <property type="entry name" value="Helical domain of apoptotic protease-activating factors"/>
    <property type="match status" value="1"/>
</dbReference>
<dbReference type="PANTHER" id="PTHR11017:SF587">
    <property type="entry name" value="NB-ARC DOMAIN PROTEIN"/>
    <property type="match status" value="1"/>
</dbReference>
<dbReference type="InterPro" id="IPR044974">
    <property type="entry name" value="Disease_R_plants"/>
</dbReference>
<dbReference type="Gramene" id="C.cajan_21388.t">
    <property type="protein sequence ID" value="C.cajan_21388.t"/>
    <property type="gene ID" value="C.cajan_21388"/>
</dbReference>
<dbReference type="Proteomes" id="UP000075243">
    <property type="component" value="Chromosome 4"/>
</dbReference>
<dbReference type="Gene3D" id="3.40.50.300">
    <property type="entry name" value="P-loop containing nucleotide triphosphate hydrolases"/>
    <property type="match status" value="1"/>
</dbReference>
<keyword evidence="9" id="KW-1185">Reference proteome</keyword>
<dbReference type="Pfam" id="PF23282">
    <property type="entry name" value="WHD_ROQ1"/>
    <property type="match status" value="1"/>
</dbReference>
<sequence length="1169" mass="134371">MDNKELKYGDELSPTLLKAIEESRISIVVFSKNYAASSWCLDELVKIHECIKSKKQQVWPIFYKMDPANVRHQKGSYGQAMTKHETRHGKDPEKLHKWRLALTYVANLKGQHLTQGTNEANFIEDLVSKIFNKVSPKDLSRYEHIVGRKYLVEELKLLLDLESHNITCLLGIYGTGGIGKTTLAKALYDSIYKQFEGSSFLSNVREKSKQIKGLELLQKSLLSDILEVEESKIQVKNIEEGIITIKSRLDFKRVLIILDDVDDIKQMYSLAREHDWFGLGSRIIITTRDQHLLDVGRIKKKYEVKVLNHPESLELFCQSVFRKNYPKSNYKDLSHRAIRCCKGLPLALKVLGCHLVGKDLSGWNDALDKYEKSPHEDVQKVLRISYDSLSLNEKDIFLDIVCFFNGWKLKQAKEVLDACDFNSGDGITTLVNKSLLTIDNKYLHMHDLIQAMGKYIVKEEAWNEFGERSRLWHHEDVLQVLADNNGSGKIQGIILDPPQSEEVNCTPTVFKKMGNLRILIVRNTKFLCKRCYLPNNLKLLYWENYPSPSFPSDFYPRKIVTFHLCESPSLVLKKPFKKFEHLTCICISSCCKVTEFPDVSGAMNLRELRLDRCENLVSIHESVGYLTNLVSIQVLGCTKLQSFVPTIYLPSLENLCFSLCTKLTYFPEIREMMDKPLKIIMMDTSITDLPESVEKLIGLKLIDMTGCKELRHLPSSLFMLPNFVTLKIGKCHGLRESFRRFQGSHSTCPKLETLDFCDADLSERDLSTIIYNFPNLKDLIVSQNNFVSLPADIIKSTKLASLDVSSCEKLEEISELPSSIEKVDARECNSLTWETSNMLWSQVRKEMKRLHVVMPNPKREIPEWFDYVKEGGYPVFEVRGKFPAVALAFVFGEVVANVNRLLSSVHMHLIIDGERKGYRKFSVNENHVLLYDLPNLFGLEERDVGNDWKTIMICCKTNLSLCSWGVYAYNQGIRFPGQDQVRSEEEKVRNKKRSSNILDINRVLCVMMTSLDELGYSTDKSAETSQMLLRVLQKELRASREEEGLNVEDKEVNFVAKFMEMVVSAKELLGEDSSLTRRSRRSKKRSEIPQPHTQSHTAGGTSEKLSILWQCFGFVCFLYFLVKLLVKLAVWGKSFISFLVAFGKLFCYYLFLCYFVIIIMKKLLREESH</sequence>
<dbReference type="SMART" id="SM00255">
    <property type="entry name" value="TIR"/>
    <property type="match status" value="1"/>
</dbReference>
<evidence type="ECO:0000256" key="2">
    <source>
        <dbReference type="ARBA" id="ARBA00022737"/>
    </source>
</evidence>
<keyword evidence="1" id="KW-0433">Leucine-rich repeat</keyword>
<dbReference type="InterPro" id="IPR042197">
    <property type="entry name" value="Apaf_helical"/>
</dbReference>
<keyword evidence="6" id="KW-1133">Transmembrane helix</keyword>
<dbReference type="InterPro" id="IPR027417">
    <property type="entry name" value="P-loop_NTPase"/>
</dbReference>
<dbReference type="Pfam" id="PF00931">
    <property type="entry name" value="NB-ARC"/>
    <property type="match status" value="1"/>
</dbReference>
<dbReference type="Pfam" id="PF23286">
    <property type="entry name" value="LRR_13"/>
    <property type="match status" value="1"/>
</dbReference>
<protein>
    <submittedName>
        <fullName evidence="8">TMV resistance protein N</fullName>
    </submittedName>
</protein>
<proteinExistence type="predicted"/>
<dbReference type="InterPro" id="IPR058192">
    <property type="entry name" value="WHD_ROQ1-like"/>
</dbReference>
<evidence type="ECO:0000256" key="4">
    <source>
        <dbReference type="ARBA" id="ARBA00023027"/>
    </source>
</evidence>
<reference evidence="8 9" key="1">
    <citation type="journal article" date="2012" name="Nat. Biotechnol.">
        <title>Draft genome sequence of pigeonpea (Cajanus cajan), an orphan legume crop of resource-poor farmers.</title>
        <authorList>
            <person name="Varshney R.K."/>
            <person name="Chen W."/>
            <person name="Li Y."/>
            <person name="Bharti A.K."/>
            <person name="Saxena R.K."/>
            <person name="Schlueter J.A."/>
            <person name="Donoghue M.T."/>
            <person name="Azam S."/>
            <person name="Fan G."/>
            <person name="Whaley A.M."/>
            <person name="Farmer A.D."/>
            <person name="Sheridan J."/>
            <person name="Iwata A."/>
            <person name="Tuteja R."/>
            <person name="Penmetsa R.V."/>
            <person name="Wu W."/>
            <person name="Upadhyaya H.D."/>
            <person name="Yang S.P."/>
            <person name="Shah T."/>
            <person name="Saxena K.B."/>
            <person name="Michael T."/>
            <person name="McCombie W.R."/>
            <person name="Yang B."/>
            <person name="Zhang G."/>
            <person name="Yang H."/>
            <person name="Wang J."/>
            <person name="Spillane C."/>
            <person name="Cook D.R."/>
            <person name="May G.D."/>
            <person name="Xu X."/>
            <person name="Jackson S.A."/>
        </authorList>
    </citation>
    <scope>NUCLEOTIDE SEQUENCE [LARGE SCALE GENOMIC DNA]</scope>
    <source>
        <strain evidence="9">cv. Asha</strain>
    </source>
</reference>
<dbReference type="InterPro" id="IPR032675">
    <property type="entry name" value="LRR_dom_sf"/>
</dbReference>
<dbReference type="EMBL" id="CM003606">
    <property type="protein sequence ID" value="KYP68397.1"/>
    <property type="molecule type" value="Genomic_DNA"/>
</dbReference>
<keyword evidence="3" id="KW-0611">Plant defense</keyword>
<name>A0A151TMZ0_CAJCA</name>
<dbReference type="PANTHER" id="PTHR11017">
    <property type="entry name" value="LEUCINE-RICH REPEAT-CONTAINING PROTEIN"/>
    <property type="match status" value="1"/>
</dbReference>
<dbReference type="Gene3D" id="3.80.10.10">
    <property type="entry name" value="Ribonuclease Inhibitor"/>
    <property type="match status" value="2"/>
</dbReference>
<evidence type="ECO:0000256" key="3">
    <source>
        <dbReference type="ARBA" id="ARBA00022821"/>
    </source>
</evidence>
<keyword evidence="4" id="KW-0520">NAD</keyword>
<feature type="transmembrane region" description="Helical" evidence="6">
    <location>
        <begin position="1138"/>
        <end position="1160"/>
    </location>
</feature>